<gene>
    <name evidence="1" type="ORF">AVEN_148127_1</name>
</gene>
<accession>A0A4Y2SQG5</accession>
<reference evidence="1 2" key="1">
    <citation type="journal article" date="2019" name="Sci. Rep.">
        <title>Orb-weaving spider Araneus ventricosus genome elucidates the spidroin gene catalogue.</title>
        <authorList>
            <person name="Kono N."/>
            <person name="Nakamura H."/>
            <person name="Ohtoshi R."/>
            <person name="Moran D.A.P."/>
            <person name="Shinohara A."/>
            <person name="Yoshida Y."/>
            <person name="Fujiwara M."/>
            <person name="Mori M."/>
            <person name="Tomita M."/>
            <person name="Arakawa K."/>
        </authorList>
    </citation>
    <scope>NUCLEOTIDE SEQUENCE [LARGE SCALE GENOMIC DNA]</scope>
</reference>
<comment type="caution">
    <text evidence="1">The sequence shown here is derived from an EMBL/GenBank/DDBJ whole genome shotgun (WGS) entry which is preliminary data.</text>
</comment>
<protein>
    <submittedName>
        <fullName evidence="1">Uncharacterized protein</fullName>
    </submittedName>
</protein>
<dbReference type="AlphaFoldDB" id="A0A4Y2SQG5"/>
<organism evidence="1 2">
    <name type="scientific">Araneus ventricosus</name>
    <name type="common">Orbweaver spider</name>
    <name type="synonym">Epeira ventricosa</name>
    <dbReference type="NCBI Taxonomy" id="182803"/>
    <lineage>
        <taxon>Eukaryota</taxon>
        <taxon>Metazoa</taxon>
        <taxon>Ecdysozoa</taxon>
        <taxon>Arthropoda</taxon>
        <taxon>Chelicerata</taxon>
        <taxon>Arachnida</taxon>
        <taxon>Araneae</taxon>
        <taxon>Araneomorphae</taxon>
        <taxon>Entelegynae</taxon>
        <taxon>Araneoidea</taxon>
        <taxon>Araneidae</taxon>
        <taxon>Araneus</taxon>
    </lineage>
</organism>
<name>A0A4Y2SQG5_ARAVE</name>
<sequence>MDLNCFLTYIANHFCGGQDPPSHFRACSNDQVKRKTCLFFPQLLKEVGKTLALKSAQLINRNCCSPHPSPFFVLLDVIDWWILRHVIPPSNVLTAMILMSF</sequence>
<proteinExistence type="predicted"/>
<evidence type="ECO:0000313" key="2">
    <source>
        <dbReference type="Proteomes" id="UP000499080"/>
    </source>
</evidence>
<dbReference type="Proteomes" id="UP000499080">
    <property type="component" value="Unassembled WGS sequence"/>
</dbReference>
<dbReference type="EMBL" id="BGPR01022769">
    <property type="protein sequence ID" value="GBN89419.1"/>
    <property type="molecule type" value="Genomic_DNA"/>
</dbReference>
<keyword evidence="2" id="KW-1185">Reference proteome</keyword>
<evidence type="ECO:0000313" key="1">
    <source>
        <dbReference type="EMBL" id="GBN89419.1"/>
    </source>
</evidence>